<reference evidence="1 2" key="1">
    <citation type="submission" date="2022-11" db="EMBL/GenBank/DDBJ databases">
        <title>Minimal conservation of predation-associated metabolite biosynthetic gene clusters underscores biosynthetic potential of Myxococcota including descriptions for ten novel species: Archangium lansinium sp. nov., Myxococcus landrumus sp. nov., Nannocystis bai.</title>
        <authorList>
            <person name="Ahearne A."/>
            <person name="Stevens C."/>
            <person name="Dowd S."/>
        </authorList>
    </citation>
    <scope>NUCLEOTIDE SEQUENCE [LARGE SCALE GENOMIC DNA]</scope>
    <source>
        <strain evidence="1 2">NCELM</strain>
    </source>
</reference>
<name>A0ABT5BFE0_9BACT</name>
<proteinExistence type="predicted"/>
<comment type="caution">
    <text evidence="1">The sequence shown here is derived from an EMBL/GenBank/DDBJ whole genome shotgun (WGS) entry which is preliminary data.</text>
</comment>
<keyword evidence="2" id="KW-1185">Reference proteome</keyword>
<dbReference type="Proteomes" id="UP001217838">
    <property type="component" value="Unassembled WGS sequence"/>
</dbReference>
<evidence type="ECO:0000313" key="1">
    <source>
        <dbReference type="EMBL" id="MDC0672239.1"/>
    </source>
</evidence>
<organism evidence="1 2">
    <name type="scientific">Nannocystis radixulma</name>
    <dbReference type="NCBI Taxonomy" id="2995305"/>
    <lineage>
        <taxon>Bacteria</taxon>
        <taxon>Pseudomonadati</taxon>
        <taxon>Myxococcota</taxon>
        <taxon>Polyangia</taxon>
        <taxon>Nannocystales</taxon>
        <taxon>Nannocystaceae</taxon>
        <taxon>Nannocystis</taxon>
    </lineage>
</organism>
<dbReference type="EMBL" id="JAQNDN010000019">
    <property type="protein sequence ID" value="MDC0672239.1"/>
    <property type="molecule type" value="Genomic_DNA"/>
</dbReference>
<sequence>MSKNEKGLSVVDGGALLVERVVPKRGTFTLVMSDGMCFEVMESGRTLRLEFRPKTLRERVAM</sequence>
<protein>
    <submittedName>
        <fullName evidence="1">Uncharacterized protein</fullName>
    </submittedName>
</protein>
<dbReference type="RefSeq" id="WP_272003636.1">
    <property type="nucleotide sequence ID" value="NZ_JAQNDN010000019.1"/>
</dbReference>
<gene>
    <name evidence="1" type="ORF">POL58_31110</name>
</gene>
<evidence type="ECO:0000313" key="2">
    <source>
        <dbReference type="Proteomes" id="UP001217838"/>
    </source>
</evidence>
<accession>A0ABT5BFE0</accession>